<evidence type="ECO:0000256" key="3">
    <source>
        <dbReference type="ARBA" id="ARBA00022692"/>
    </source>
</evidence>
<proteinExistence type="predicted"/>
<reference evidence="12 13" key="1">
    <citation type="submission" date="2024-09" db="EMBL/GenBank/DDBJ databases">
        <title>A chromosome-level genome assembly of Gray's grenadier anchovy, Coilia grayii.</title>
        <authorList>
            <person name="Fu Z."/>
        </authorList>
    </citation>
    <scope>NUCLEOTIDE SEQUENCE [LARGE SCALE GENOMIC DNA]</scope>
    <source>
        <strain evidence="12">G4</strain>
        <tissue evidence="12">Muscle</tissue>
    </source>
</reference>
<dbReference type="EMBL" id="JBHFQA010000021">
    <property type="protein sequence ID" value="KAL2079946.1"/>
    <property type="molecule type" value="Genomic_DNA"/>
</dbReference>
<keyword evidence="13" id="KW-1185">Reference proteome</keyword>
<evidence type="ECO:0000259" key="11">
    <source>
        <dbReference type="Pfam" id="PF02931"/>
    </source>
</evidence>
<protein>
    <recommendedName>
        <fullName evidence="11">Neurotransmitter-gated ion-channel ligand-binding domain-containing protein</fullName>
    </recommendedName>
</protein>
<dbReference type="PANTHER" id="PTHR18945">
    <property type="entry name" value="NEUROTRANSMITTER GATED ION CHANNEL"/>
    <property type="match status" value="1"/>
</dbReference>
<keyword evidence="4" id="KW-0770">Synapse</keyword>
<keyword evidence="3" id="KW-0812">Transmembrane</keyword>
<dbReference type="InterPro" id="IPR006201">
    <property type="entry name" value="Neur_channel"/>
</dbReference>
<evidence type="ECO:0000256" key="2">
    <source>
        <dbReference type="ARBA" id="ARBA00022475"/>
    </source>
</evidence>
<evidence type="ECO:0000313" key="13">
    <source>
        <dbReference type="Proteomes" id="UP001591681"/>
    </source>
</evidence>
<evidence type="ECO:0000256" key="6">
    <source>
        <dbReference type="ARBA" id="ARBA00023136"/>
    </source>
</evidence>
<keyword evidence="5" id="KW-0406">Ion transport</keyword>
<evidence type="ECO:0000256" key="5">
    <source>
        <dbReference type="ARBA" id="ARBA00023065"/>
    </source>
</evidence>
<evidence type="ECO:0000313" key="12">
    <source>
        <dbReference type="EMBL" id="KAL2079946.1"/>
    </source>
</evidence>
<comment type="caution">
    <text evidence="12">The sequence shown here is derived from an EMBL/GenBank/DDBJ whole genome shotgun (WGS) entry which is preliminary data.</text>
</comment>
<comment type="subcellular location">
    <subcellularLocation>
        <location evidence="10">Synaptic cell membrane</location>
        <topology evidence="10">Multi-pass membrane protein</topology>
    </subcellularLocation>
</comment>
<feature type="domain" description="Neurotransmitter-gated ion-channel ligand-binding" evidence="11">
    <location>
        <begin position="34"/>
        <end position="148"/>
    </location>
</feature>
<evidence type="ECO:0000256" key="4">
    <source>
        <dbReference type="ARBA" id="ARBA00023018"/>
    </source>
</evidence>
<evidence type="ECO:0000256" key="8">
    <source>
        <dbReference type="ARBA" id="ARBA00023286"/>
    </source>
</evidence>
<dbReference type="Pfam" id="PF02931">
    <property type="entry name" value="Neur_chan_LBD"/>
    <property type="match status" value="1"/>
</dbReference>
<accession>A0ABD1IYD1</accession>
<organism evidence="12 13">
    <name type="scientific">Coilia grayii</name>
    <name type="common">Gray's grenadier anchovy</name>
    <dbReference type="NCBI Taxonomy" id="363190"/>
    <lineage>
        <taxon>Eukaryota</taxon>
        <taxon>Metazoa</taxon>
        <taxon>Chordata</taxon>
        <taxon>Craniata</taxon>
        <taxon>Vertebrata</taxon>
        <taxon>Euteleostomi</taxon>
        <taxon>Actinopterygii</taxon>
        <taxon>Neopterygii</taxon>
        <taxon>Teleostei</taxon>
        <taxon>Clupei</taxon>
        <taxon>Clupeiformes</taxon>
        <taxon>Clupeoidei</taxon>
        <taxon>Engraulidae</taxon>
        <taxon>Coilinae</taxon>
        <taxon>Coilia</taxon>
    </lineage>
</organism>
<dbReference type="Gene3D" id="2.70.170.10">
    <property type="entry name" value="Neurotransmitter-gated ion-channel ligand-binding domain"/>
    <property type="match status" value="1"/>
</dbReference>
<name>A0ABD1IYD1_9TELE</name>
<evidence type="ECO:0000256" key="1">
    <source>
        <dbReference type="ARBA" id="ARBA00022448"/>
    </source>
</evidence>
<sequence>MTDAWFVPNMMRSCRVGVTRVYAQNKPDKSKRQALKGYDNFPSAEPDTIPRVTIIVQRHASLHILIPQQDEKNQVLTTNIWLNMKWFDHYLQWNQTEYPGVKNLRFTTEQVWTPDILLYNSADDKFDSTFKTNVLCNSSGYCEYLPPEDASTAVVTELTGGEPQVGAV</sequence>
<keyword evidence="7" id="KW-0675">Receptor</keyword>
<dbReference type="GO" id="GO:0097060">
    <property type="term" value="C:synaptic membrane"/>
    <property type="evidence" value="ECO:0007669"/>
    <property type="project" value="UniProtKB-SubCell"/>
</dbReference>
<dbReference type="InterPro" id="IPR002394">
    <property type="entry name" value="Nicotinic_acetylcholine_rcpt"/>
</dbReference>
<evidence type="ECO:0000256" key="7">
    <source>
        <dbReference type="ARBA" id="ARBA00023170"/>
    </source>
</evidence>
<gene>
    <name evidence="12" type="ORF">ACEWY4_023739</name>
</gene>
<dbReference type="SUPFAM" id="SSF63712">
    <property type="entry name" value="Nicotinic receptor ligand binding domain-like"/>
    <property type="match status" value="1"/>
</dbReference>
<keyword evidence="2" id="KW-1003">Cell membrane</keyword>
<dbReference type="AlphaFoldDB" id="A0ABD1IYD1"/>
<keyword evidence="8" id="KW-1071">Ligand-gated ion channel</keyword>
<keyword evidence="9" id="KW-0407">Ion channel</keyword>
<dbReference type="Proteomes" id="UP001591681">
    <property type="component" value="Unassembled WGS sequence"/>
</dbReference>
<keyword evidence="1" id="KW-0813">Transport</keyword>
<dbReference type="GO" id="GO:0034220">
    <property type="term" value="P:monoatomic ion transmembrane transport"/>
    <property type="evidence" value="ECO:0007669"/>
    <property type="project" value="UniProtKB-KW"/>
</dbReference>
<evidence type="ECO:0000256" key="10">
    <source>
        <dbReference type="ARBA" id="ARBA00034099"/>
    </source>
</evidence>
<dbReference type="InterPro" id="IPR036734">
    <property type="entry name" value="Neur_chan_lig-bd_sf"/>
</dbReference>
<dbReference type="PRINTS" id="PR00254">
    <property type="entry name" value="NICOTINICR"/>
</dbReference>
<dbReference type="InterPro" id="IPR006202">
    <property type="entry name" value="Neur_chan_lig-bd"/>
</dbReference>
<evidence type="ECO:0000256" key="9">
    <source>
        <dbReference type="ARBA" id="ARBA00023303"/>
    </source>
</evidence>
<keyword evidence="6" id="KW-0472">Membrane</keyword>